<evidence type="ECO:0000256" key="2">
    <source>
        <dbReference type="ARBA" id="ARBA00022670"/>
    </source>
</evidence>
<proteinExistence type="inferred from homology"/>
<dbReference type="Gramene" id="Bo9g008530.1">
    <property type="protein sequence ID" value="Bo9g008530.1"/>
    <property type="gene ID" value="Bo9g008530"/>
</dbReference>
<keyword evidence="8" id="KW-0175">Coiled coil</keyword>
<evidence type="ECO:0000259" key="9">
    <source>
        <dbReference type="Pfam" id="PF00082"/>
    </source>
</evidence>
<dbReference type="EnsemblPlants" id="Bo9g008530.1">
    <property type="protein sequence ID" value="Bo9g008530.1"/>
    <property type="gene ID" value="Bo9g008530"/>
</dbReference>
<dbReference type="InterPro" id="IPR000209">
    <property type="entry name" value="Peptidase_S8/S53_dom"/>
</dbReference>
<evidence type="ECO:0000256" key="4">
    <source>
        <dbReference type="ARBA" id="ARBA00022801"/>
    </source>
</evidence>
<dbReference type="HOGENOM" id="CLU_614464_0_0_1"/>
<feature type="domain" description="AAA+ ATPase At3g28540-like C-terminal" evidence="11">
    <location>
        <begin position="4"/>
        <end position="77"/>
    </location>
</feature>
<dbReference type="InterPro" id="IPR045051">
    <property type="entry name" value="SBT"/>
</dbReference>
<sequence length="446" mass="48727">MSYCGFEAFKVLAKNYLDVVESELFDEIKRLLEVEEIKMTPADVGENLLPKSEGEEGETCLRRLIEALKEEKEEAKRRVEEECDSWILSIESRSPRDDTGHGTHTSSTAAGSVVQGASLLGFANGTARGVASRARVAVYKVCWINGVPASSYSVRNVAPWITTVGAGTIDRDFPALVILSNGQNYTGAWLFKGDALPPKLLSFVYAGNASNNDTEYLCYLETLIPEKVKGKIAHQRGVASPTGLDSDTRRVEFNILSGTSLSCPHVSGLAALLKSVHPQWSPAAIRSALMTTAYKSYKDGKQIIDIATVDYLDFLCAMDYTASDIEIVSRRNYTCDPSKTYSVADLNYPSFAVYVDVADEYKYTRTVTSVGGAGTYSVKVTSETTAVKILVEPAVLNFREVNEKKSYAVTFTVDLSKPSGSSSFGSIEWSDEKHVVPSTVAVSWNH</sequence>
<evidence type="ECO:0000259" key="11">
    <source>
        <dbReference type="Pfam" id="PF25568"/>
    </source>
</evidence>
<name>A0A0D3E0J8_BRAOL</name>
<dbReference type="InterPro" id="IPR023828">
    <property type="entry name" value="Peptidase_S8_Ser-AS"/>
</dbReference>
<evidence type="ECO:0000256" key="7">
    <source>
        <dbReference type="PROSITE-ProRule" id="PRU01240"/>
    </source>
</evidence>
<dbReference type="AlphaFoldDB" id="A0A0D3E0J8"/>
<organism evidence="12 13">
    <name type="scientific">Brassica oleracea var. oleracea</name>
    <dbReference type="NCBI Taxonomy" id="109376"/>
    <lineage>
        <taxon>Eukaryota</taxon>
        <taxon>Viridiplantae</taxon>
        <taxon>Streptophyta</taxon>
        <taxon>Embryophyta</taxon>
        <taxon>Tracheophyta</taxon>
        <taxon>Spermatophyta</taxon>
        <taxon>Magnoliopsida</taxon>
        <taxon>eudicotyledons</taxon>
        <taxon>Gunneridae</taxon>
        <taxon>Pentapetalae</taxon>
        <taxon>rosids</taxon>
        <taxon>malvids</taxon>
        <taxon>Brassicales</taxon>
        <taxon>Brassicaceae</taxon>
        <taxon>Brassiceae</taxon>
        <taxon>Brassica</taxon>
    </lineage>
</organism>
<accession>A0A0D3E0J8</accession>
<reference evidence="12 13" key="1">
    <citation type="journal article" date="2014" name="Genome Biol.">
        <title>Transcriptome and methylome profiling reveals relics of genome dominance in the mesopolyploid Brassica oleracea.</title>
        <authorList>
            <person name="Parkin I.A."/>
            <person name="Koh C."/>
            <person name="Tang H."/>
            <person name="Robinson S.J."/>
            <person name="Kagale S."/>
            <person name="Clarke W.E."/>
            <person name="Town C.D."/>
            <person name="Nixon J."/>
            <person name="Krishnakumar V."/>
            <person name="Bidwell S.L."/>
            <person name="Denoeud F."/>
            <person name="Belcram H."/>
            <person name="Links M.G."/>
            <person name="Just J."/>
            <person name="Clarke C."/>
            <person name="Bender T."/>
            <person name="Huebert T."/>
            <person name="Mason A.S."/>
            <person name="Pires J.C."/>
            <person name="Barker G."/>
            <person name="Moore J."/>
            <person name="Walley P.G."/>
            <person name="Manoli S."/>
            <person name="Batley J."/>
            <person name="Edwards D."/>
            <person name="Nelson M.N."/>
            <person name="Wang X."/>
            <person name="Paterson A.H."/>
            <person name="King G."/>
            <person name="Bancroft I."/>
            <person name="Chalhoub B."/>
            <person name="Sharpe A.G."/>
        </authorList>
    </citation>
    <scope>NUCLEOTIDE SEQUENCE</scope>
    <source>
        <strain evidence="12 13">cv. TO1000</strain>
    </source>
</reference>
<comment type="caution">
    <text evidence="7">Lacks conserved residue(s) required for the propagation of feature annotation.</text>
</comment>
<evidence type="ECO:0000313" key="13">
    <source>
        <dbReference type="Proteomes" id="UP000032141"/>
    </source>
</evidence>
<dbReference type="Pfam" id="PF00082">
    <property type="entry name" value="Peptidase_S8"/>
    <property type="match status" value="1"/>
</dbReference>
<dbReference type="SUPFAM" id="SSF52743">
    <property type="entry name" value="Subtilisin-like"/>
    <property type="match status" value="1"/>
</dbReference>
<evidence type="ECO:0000256" key="5">
    <source>
        <dbReference type="ARBA" id="ARBA00022825"/>
    </source>
</evidence>
<dbReference type="Gene3D" id="2.60.40.2310">
    <property type="match status" value="1"/>
</dbReference>
<keyword evidence="13" id="KW-1185">Reference proteome</keyword>
<dbReference type="OMA" id="TEYLCYL"/>
<evidence type="ECO:0008006" key="14">
    <source>
        <dbReference type="Google" id="ProtNLM"/>
    </source>
</evidence>
<dbReference type="InterPro" id="IPR036852">
    <property type="entry name" value="Peptidase_S8/S53_dom_sf"/>
</dbReference>
<feature type="coiled-coil region" evidence="8">
    <location>
        <begin position="58"/>
        <end position="85"/>
    </location>
</feature>
<keyword evidence="2" id="KW-0645">Protease</keyword>
<evidence type="ECO:0000256" key="8">
    <source>
        <dbReference type="SAM" id="Coils"/>
    </source>
</evidence>
<dbReference type="InterPro" id="IPR058017">
    <property type="entry name" value="At3g28540-like_C"/>
</dbReference>
<dbReference type="PRINTS" id="PR00723">
    <property type="entry name" value="SUBTILISIN"/>
</dbReference>
<keyword evidence="6" id="KW-0325">Glycoprotein</keyword>
<protein>
    <recommendedName>
        <fullName evidence="14">Peptidase S8/S53 domain-containing protein</fullName>
    </recommendedName>
</protein>
<dbReference type="PANTHER" id="PTHR10795">
    <property type="entry name" value="PROPROTEIN CONVERTASE SUBTILISIN/KEXIN"/>
    <property type="match status" value="1"/>
</dbReference>
<feature type="domain" description="Peptidase S8/S53" evidence="9">
    <location>
        <begin position="245"/>
        <end position="296"/>
    </location>
</feature>
<dbReference type="PROSITE" id="PS51892">
    <property type="entry name" value="SUBTILASE"/>
    <property type="match status" value="1"/>
</dbReference>
<keyword evidence="5" id="KW-0720">Serine protease</keyword>
<dbReference type="InterPro" id="IPR041469">
    <property type="entry name" value="Subtilisin-like_FN3"/>
</dbReference>
<dbReference type="STRING" id="109376.A0A0D3E0J8"/>
<dbReference type="InterPro" id="IPR015500">
    <property type="entry name" value="Peptidase_S8_subtilisin-rel"/>
</dbReference>
<dbReference type="Gene3D" id="3.40.50.200">
    <property type="entry name" value="Peptidase S8/S53 domain"/>
    <property type="match status" value="3"/>
</dbReference>
<feature type="domain" description="Subtilisin-like protease fibronectin type-III" evidence="10">
    <location>
        <begin position="345"/>
        <end position="442"/>
    </location>
</feature>
<dbReference type="GO" id="GO:0006508">
    <property type="term" value="P:proteolysis"/>
    <property type="evidence" value="ECO:0007669"/>
    <property type="project" value="UniProtKB-KW"/>
</dbReference>
<dbReference type="eggNOG" id="KOG0743">
    <property type="taxonomic scope" value="Eukaryota"/>
</dbReference>
<dbReference type="Pfam" id="PF25568">
    <property type="entry name" value="AAA_lid_At3g28540"/>
    <property type="match status" value="1"/>
</dbReference>
<dbReference type="Proteomes" id="UP000032141">
    <property type="component" value="Chromosome C9"/>
</dbReference>
<keyword evidence="3" id="KW-0732">Signal</keyword>
<keyword evidence="4" id="KW-0378">Hydrolase</keyword>
<evidence type="ECO:0000313" key="12">
    <source>
        <dbReference type="EnsemblPlants" id="Bo9g008530.1"/>
    </source>
</evidence>
<dbReference type="FunFam" id="2.60.40.2310:FF:000001">
    <property type="entry name" value="Subtilisin-like protease SBT1.5"/>
    <property type="match status" value="1"/>
</dbReference>
<dbReference type="PROSITE" id="PS00138">
    <property type="entry name" value="SUBTILASE_SER"/>
    <property type="match status" value="1"/>
</dbReference>
<reference evidence="12" key="2">
    <citation type="submission" date="2015-03" db="UniProtKB">
        <authorList>
            <consortium name="EnsemblPlants"/>
        </authorList>
    </citation>
    <scope>IDENTIFICATION</scope>
</reference>
<dbReference type="GO" id="GO:0004252">
    <property type="term" value="F:serine-type endopeptidase activity"/>
    <property type="evidence" value="ECO:0007669"/>
    <property type="project" value="InterPro"/>
</dbReference>
<evidence type="ECO:0000259" key="10">
    <source>
        <dbReference type="Pfam" id="PF17766"/>
    </source>
</evidence>
<evidence type="ECO:0000256" key="3">
    <source>
        <dbReference type="ARBA" id="ARBA00022729"/>
    </source>
</evidence>
<comment type="similarity">
    <text evidence="1 7">Belongs to the peptidase S8 family.</text>
</comment>
<evidence type="ECO:0000256" key="1">
    <source>
        <dbReference type="ARBA" id="ARBA00011073"/>
    </source>
</evidence>
<dbReference type="Pfam" id="PF17766">
    <property type="entry name" value="fn3_6"/>
    <property type="match status" value="1"/>
</dbReference>
<evidence type="ECO:0000256" key="6">
    <source>
        <dbReference type="ARBA" id="ARBA00023180"/>
    </source>
</evidence>
<dbReference type="Gene3D" id="3.50.30.30">
    <property type="match status" value="1"/>
</dbReference>